<proteinExistence type="predicted"/>
<evidence type="ECO:0000259" key="2">
    <source>
        <dbReference type="Pfam" id="PF13827"/>
    </source>
</evidence>
<keyword evidence="1" id="KW-0732">Signal</keyword>
<protein>
    <recommendedName>
        <fullName evidence="2">DUF4189 domain-containing protein</fullName>
    </recommendedName>
</protein>
<dbReference type="InterPro" id="IPR025240">
    <property type="entry name" value="DUF4189"/>
</dbReference>
<keyword evidence="4" id="KW-1185">Reference proteome</keyword>
<evidence type="ECO:0000256" key="1">
    <source>
        <dbReference type="SAM" id="SignalP"/>
    </source>
</evidence>
<organism evidence="3 4">
    <name type="scientific">Streptosporangium becharense</name>
    <dbReference type="NCBI Taxonomy" id="1816182"/>
    <lineage>
        <taxon>Bacteria</taxon>
        <taxon>Bacillati</taxon>
        <taxon>Actinomycetota</taxon>
        <taxon>Actinomycetes</taxon>
        <taxon>Streptosporangiales</taxon>
        <taxon>Streptosporangiaceae</taxon>
        <taxon>Streptosporangium</taxon>
    </lineage>
</organism>
<dbReference type="RefSeq" id="WP_184537237.1">
    <property type="nucleotide sequence ID" value="NZ_JACHMP010000001.1"/>
</dbReference>
<gene>
    <name evidence="3" type="ORF">F4562_003210</name>
</gene>
<comment type="caution">
    <text evidence="3">The sequence shown here is derived from an EMBL/GenBank/DDBJ whole genome shotgun (WGS) entry which is preliminary data.</text>
</comment>
<evidence type="ECO:0000313" key="3">
    <source>
        <dbReference type="EMBL" id="MBB5820148.1"/>
    </source>
</evidence>
<evidence type="ECO:0000313" key="4">
    <source>
        <dbReference type="Proteomes" id="UP000540685"/>
    </source>
</evidence>
<accession>A0A7W9IHC4</accession>
<feature type="signal peptide" evidence="1">
    <location>
        <begin position="1"/>
        <end position="22"/>
    </location>
</feature>
<feature type="domain" description="DUF4189" evidence="2">
    <location>
        <begin position="43"/>
        <end position="119"/>
    </location>
</feature>
<feature type="chain" id="PRO_5038788154" description="DUF4189 domain-containing protein" evidence="1">
    <location>
        <begin position="23"/>
        <end position="135"/>
    </location>
</feature>
<dbReference type="AlphaFoldDB" id="A0A7W9IHC4"/>
<dbReference type="Pfam" id="PF13827">
    <property type="entry name" value="DUF4189"/>
    <property type="match status" value="1"/>
</dbReference>
<reference evidence="3 4" key="1">
    <citation type="submission" date="2020-08" db="EMBL/GenBank/DDBJ databases">
        <title>Sequencing the genomes of 1000 actinobacteria strains.</title>
        <authorList>
            <person name="Klenk H.-P."/>
        </authorList>
    </citation>
    <scope>NUCLEOTIDE SEQUENCE [LARGE SCALE GENOMIC DNA]</scope>
    <source>
        <strain evidence="3 4">DSM 46887</strain>
    </source>
</reference>
<sequence>MQLGKKLTAIAACAFMATGVLAAVSPAVATAATTGESAARYYYGAIAVSRDGDIGRSWDYRTEATAKRRALRECGHSSCKVLTTFVNGCGAVAYNSRKNVYWGGRGSTPAKAKRNAIANAGGGRWIVYQCTKRYR</sequence>
<name>A0A7W9IHC4_9ACTN</name>
<dbReference type="Proteomes" id="UP000540685">
    <property type="component" value="Unassembled WGS sequence"/>
</dbReference>
<dbReference type="EMBL" id="JACHMP010000001">
    <property type="protein sequence ID" value="MBB5820148.1"/>
    <property type="molecule type" value="Genomic_DNA"/>
</dbReference>